<protein>
    <submittedName>
        <fullName evidence="7">PK beta-barrel-protein domain-containing protein-like protein</fullName>
    </submittedName>
</protein>
<evidence type="ECO:0000313" key="7">
    <source>
        <dbReference type="EMBL" id="KAF2127048.1"/>
    </source>
</evidence>
<dbReference type="OrthoDB" id="5390at2759"/>
<organism evidence="7 8">
    <name type="scientific">Dothidotthia symphoricarpi CBS 119687</name>
    <dbReference type="NCBI Taxonomy" id="1392245"/>
    <lineage>
        <taxon>Eukaryota</taxon>
        <taxon>Fungi</taxon>
        <taxon>Dikarya</taxon>
        <taxon>Ascomycota</taxon>
        <taxon>Pezizomycotina</taxon>
        <taxon>Dothideomycetes</taxon>
        <taxon>Pleosporomycetidae</taxon>
        <taxon>Pleosporales</taxon>
        <taxon>Dothidotthiaceae</taxon>
        <taxon>Dothidotthia</taxon>
    </lineage>
</organism>
<evidence type="ECO:0000259" key="4">
    <source>
        <dbReference type="PROSITE" id="PS51085"/>
    </source>
</evidence>
<evidence type="ECO:0000256" key="1">
    <source>
        <dbReference type="ARBA" id="ARBA00022714"/>
    </source>
</evidence>
<dbReference type="PANTHER" id="PTHR30212">
    <property type="entry name" value="PROTEIN YIIM"/>
    <property type="match status" value="1"/>
</dbReference>
<dbReference type="InterPro" id="IPR012675">
    <property type="entry name" value="Beta-grasp_dom_sf"/>
</dbReference>
<feature type="domain" description="2Fe-2S ferredoxin-type" evidence="4">
    <location>
        <begin position="478"/>
        <end position="533"/>
    </location>
</feature>
<dbReference type="PANTHER" id="PTHR30212:SF2">
    <property type="entry name" value="PROTEIN YIIM"/>
    <property type="match status" value="1"/>
</dbReference>
<evidence type="ECO:0000313" key="8">
    <source>
        <dbReference type="Proteomes" id="UP000799771"/>
    </source>
</evidence>
<dbReference type="Pfam" id="PF03473">
    <property type="entry name" value="MOSC"/>
    <property type="match status" value="1"/>
</dbReference>
<dbReference type="Pfam" id="PF00111">
    <property type="entry name" value="Fer2"/>
    <property type="match status" value="1"/>
</dbReference>
<dbReference type="EMBL" id="ML977511">
    <property type="protein sequence ID" value="KAF2127048.1"/>
    <property type="molecule type" value="Genomic_DNA"/>
</dbReference>
<keyword evidence="1" id="KW-0001">2Fe-2S</keyword>
<dbReference type="SUPFAM" id="SSF52343">
    <property type="entry name" value="Ferredoxin reductase-like, C-terminal NADP-linked domain"/>
    <property type="match status" value="1"/>
</dbReference>
<dbReference type="Gene3D" id="3.10.20.30">
    <property type="match status" value="1"/>
</dbReference>
<dbReference type="Gene3D" id="2.40.30.10">
    <property type="entry name" value="Translation factors"/>
    <property type="match status" value="1"/>
</dbReference>
<evidence type="ECO:0000259" key="6">
    <source>
        <dbReference type="PROSITE" id="PS51384"/>
    </source>
</evidence>
<dbReference type="PROSITE" id="PS00197">
    <property type="entry name" value="2FE2S_FER_1"/>
    <property type="match status" value="1"/>
</dbReference>
<keyword evidence="2" id="KW-0411">Iron-sulfur</keyword>
<dbReference type="SUPFAM" id="SSF63380">
    <property type="entry name" value="Riboflavin synthase domain-like"/>
    <property type="match status" value="1"/>
</dbReference>
<dbReference type="InterPro" id="IPR005302">
    <property type="entry name" value="MoCF_Sase_C"/>
</dbReference>
<dbReference type="InterPro" id="IPR001041">
    <property type="entry name" value="2Fe-2S_ferredoxin-type"/>
</dbReference>
<dbReference type="InterPro" id="IPR017938">
    <property type="entry name" value="Riboflavin_synthase-like_b-brl"/>
</dbReference>
<dbReference type="InterPro" id="IPR036010">
    <property type="entry name" value="2Fe-2S_ferredoxin-like_sf"/>
</dbReference>
<dbReference type="SUPFAM" id="SSF54292">
    <property type="entry name" value="2Fe-2S ferredoxin-like"/>
    <property type="match status" value="1"/>
</dbReference>
<name>A0A6A6A8B1_9PLEO</name>
<dbReference type="InterPro" id="IPR039261">
    <property type="entry name" value="FNR_nucleotide-bd"/>
</dbReference>
<dbReference type="InterPro" id="IPR006058">
    <property type="entry name" value="2Fe2S_fd_BS"/>
</dbReference>
<keyword evidence="1" id="KW-0408">Iron</keyword>
<dbReference type="InterPro" id="IPR052353">
    <property type="entry name" value="Benzoxazolinone_Detox_Enz"/>
</dbReference>
<dbReference type="InterPro" id="IPR005163">
    <property type="entry name" value="Tri_helical_YiiM-like"/>
</dbReference>
<dbReference type="GO" id="GO:0051537">
    <property type="term" value="F:2 iron, 2 sulfur cluster binding"/>
    <property type="evidence" value="ECO:0007669"/>
    <property type="project" value="UniProtKB-KW"/>
</dbReference>
<dbReference type="InterPro" id="IPR011037">
    <property type="entry name" value="Pyrv_Knase-like_insert_dom_sf"/>
</dbReference>
<dbReference type="PROSITE" id="PS51340">
    <property type="entry name" value="MOSC"/>
    <property type="match status" value="1"/>
</dbReference>
<feature type="domain" description="MOSC" evidence="5">
    <location>
        <begin position="52"/>
        <end position="189"/>
    </location>
</feature>
<dbReference type="GeneID" id="54407254"/>
<proteinExistence type="predicted"/>
<dbReference type="Gene3D" id="2.40.33.20">
    <property type="entry name" value="PK beta-barrel domain-like"/>
    <property type="match status" value="1"/>
</dbReference>
<dbReference type="CDD" id="cd06185">
    <property type="entry name" value="PDR_like"/>
    <property type="match status" value="1"/>
</dbReference>
<reference evidence="7" key="1">
    <citation type="journal article" date="2020" name="Stud. Mycol.">
        <title>101 Dothideomycetes genomes: a test case for predicting lifestyles and emergence of pathogens.</title>
        <authorList>
            <person name="Haridas S."/>
            <person name="Albert R."/>
            <person name="Binder M."/>
            <person name="Bloem J."/>
            <person name="Labutti K."/>
            <person name="Salamov A."/>
            <person name="Andreopoulos B."/>
            <person name="Baker S."/>
            <person name="Barry K."/>
            <person name="Bills G."/>
            <person name="Bluhm B."/>
            <person name="Cannon C."/>
            <person name="Castanera R."/>
            <person name="Culley D."/>
            <person name="Daum C."/>
            <person name="Ezra D."/>
            <person name="Gonzalez J."/>
            <person name="Henrissat B."/>
            <person name="Kuo A."/>
            <person name="Liang C."/>
            <person name="Lipzen A."/>
            <person name="Lutzoni F."/>
            <person name="Magnuson J."/>
            <person name="Mondo S."/>
            <person name="Nolan M."/>
            <person name="Ohm R."/>
            <person name="Pangilinan J."/>
            <person name="Park H.-J."/>
            <person name="Ramirez L."/>
            <person name="Alfaro M."/>
            <person name="Sun H."/>
            <person name="Tritt A."/>
            <person name="Yoshinaga Y."/>
            <person name="Zwiers L.-H."/>
            <person name="Turgeon B."/>
            <person name="Goodwin S."/>
            <person name="Spatafora J."/>
            <person name="Crous P."/>
            <person name="Grigoriev I."/>
        </authorList>
    </citation>
    <scope>NUCLEOTIDE SEQUENCE</scope>
    <source>
        <strain evidence="7">CBS 119687</strain>
    </source>
</reference>
<feature type="domain" description="FAD-binding FR-type" evidence="6">
    <location>
        <begin position="258"/>
        <end position="359"/>
    </location>
</feature>
<dbReference type="GO" id="GO:0030170">
    <property type="term" value="F:pyridoxal phosphate binding"/>
    <property type="evidence" value="ECO:0007669"/>
    <property type="project" value="InterPro"/>
</dbReference>
<accession>A0A6A6A8B1</accession>
<dbReference type="RefSeq" id="XP_033521437.1">
    <property type="nucleotide sequence ID" value="XM_033666822.1"/>
</dbReference>
<dbReference type="PROSITE" id="PS51384">
    <property type="entry name" value="FAD_FR"/>
    <property type="match status" value="1"/>
</dbReference>
<evidence type="ECO:0000256" key="3">
    <source>
        <dbReference type="SAM" id="MobiDB-lite"/>
    </source>
</evidence>
<dbReference type="AlphaFoldDB" id="A0A6A6A8B1"/>
<dbReference type="InterPro" id="IPR017927">
    <property type="entry name" value="FAD-bd_FR_type"/>
</dbReference>
<keyword evidence="1" id="KW-0479">Metal-binding</keyword>
<dbReference type="SUPFAM" id="SSF50800">
    <property type="entry name" value="PK beta-barrel domain-like"/>
    <property type="match status" value="1"/>
</dbReference>
<dbReference type="Gene3D" id="3.40.50.80">
    <property type="entry name" value="Nucleotide-binding domain of ferredoxin-NADP reductase (FNR) module"/>
    <property type="match status" value="1"/>
</dbReference>
<feature type="region of interest" description="Disordered" evidence="3">
    <location>
        <begin position="1"/>
        <end position="28"/>
    </location>
</feature>
<sequence length="533" mass="58360">MPISSWTPPPPPDPNTLRNPTPFPPFPLGQLRAGKIKKTLGTSRLESAIFKTPLSGPVTITVNGIVGDEHAYETHRSPDKALLHYCTAHYRQWSEEIPVSAHLFQGGAFGENMFTEEISEKTVCIGDRIAIGEQVIVEVSEPRAPCYKLNHRFEVRDMARRTQTLLRTGWLYRVVRPGVVTQGDVVRLLERPLPEWTVARVMYYLFLETGNTEMMSEIVGLGPLGVEIKDKFLARLAKGGAVEDQNGRMFGGEEDKMDAWSEYRIVEKRRETSTVTAFVLEALDDMKCPDPVLPGSHVRLKLGGNLVRAYSVVAGTSKRFELGIALDASSRGGSKFLHEQTTTGDILTASRIHASFPLAPSATQHIFIAGGIGLTAFLTALHTLHSTSQPFHLHYAIASELPFKPHIAALAPHVTLYNKSRAQRIHLPSLLAHTPPLAHIYTCGPERLMHAVRHAALARGIPPAHIHSEAFTLTTSGAPFTAELKQSGKVVDVGAQQTLLDALRAVGMVVDSSCEVGNCGTCRVEDFTGGAWE</sequence>
<evidence type="ECO:0000256" key="2">
    <source>
        <dbReference type="ARBA" id="ARBA00023014"/>
    </source>
</evidence>
<dbReference type="Proteomes" id="UP000799771">
    <property type="component" value="Unassembled WGS sequence"/>
</dbReference>
<dbReference type="GO" id="GO:0030151">
    <property type="term" value="F:molybdenum ion binding"/>
    <property type="evidence" value="ECO:0007669"/>
    <property type="project" value="InterPro"/>
</dbReference>
<keyword evidence="8" id="KW-1185">Reference proteome</keyword>
<dbReference type="PROSITE" id="PS51085">
    <property type="entry name" value="2FE2S_FER_2"/>
    <property type="match status" value="1"/>
</dbReference>
<gene>
    <name evidence="7" type="ORF">P153DRAFT_358690</name>
</gene>
<dbReference type="Pfam" id="PF03475">
    <property type="entry name" value="YiiM_3-alpha"/>
    <property type="match status" value="1"/>
</dbReference>
<evidence type="ECO:0000259" key="5">
    <source>
        <dbReference type="PROSITE" id="PS51340"/>
    </source>
</evidence>
<dbReference type="GO" id="GO:0016491">
    <property type="term" value="F:oxidoreductase activity"/>
    <property type="evidence" value="ECO:0007669"/>
    <property type="project" value="InterPro"/>
</dbReference>
<dbReference type="CDD" id="cd00207">
    <property type="entry name" value="fer2"/>
    <property type="match status" value="1"/>
</dbReference>